<proteinExistence type="predicted"/>
<dbReference type="Proteomes" id="UP000284220">
    <property type="component" value="Unassembled WGS sequence"/>
</dbReference>
<gene>
    <name evidence="3" type="ORF">DW040_02660</name>
    <name evidence="2" type="ORF">DW272_01930</name>
</gene>
<dbReference type="AlphaFoldDB" id="A0A415HVF8"/>
<evidence type="ECO:0000313" key="3">
    <source>
        <dbReference type="EMBL" id="RHK98224.1"/>
    </source>
</evidence>
<evidence type="ECO:0000313" key="2">
    <source>
        <dbReference type="EMBL" id="RHG19987.1"/>
    </source>
</evidence>
<evidence type="ECO:0000313" key="4">
    <source>
        <dbReference type="Proteomes" id="UP000284220"/>
    </source>
</evidence>
<dbReference type="EMBL" id="QROE01000001">
    <property type="protein sequence ID" value="RHK98224.1"/>
    <property type="molecule type" value="Genomic_DNA"/>
</dbReference>
<dbReference type="InterPro" id="IPR043718">
    <property type="entry name" value="DUF5659"/>
</dbReference>
<organism evidence="3 5">
    <name type="scientific">Blautia obeum</name>
    <dbReference type="NCBI Taxonomy" id="40520"/>
    <lineage>
        <taxon>Bacteria</taxon>
        <taxon>Bacillati</taxon>
        <taxon>Bacillota</taxon>
        <taxon>Clostridia</taxon>
        <taxon>Lachnospirales</taxon>
        <taxon>Lachnospiraceae</taxon>
        <taxon>Blautia</taxon>
    </lineage>
</organism>
<sequence length="67" mass="8082">MENNYITIYSRKLAGYLLLKGFKMEDFQKSHKDSERTIFYFYNSPELSRAKMEFDRLKNYKGSIVNI</sequence>
<protein>
    <recommendedName>
        <fullName evidence="1">DUF5659 domain-containing protein</fullName>
    </recommendedName>
</protein>
<dbReference type="RefSeq" id="WP_118197309.1">
    <property type="nucleotide sequence ID" value="NZ_CABJDZ010000001.1"/>
</dbReference>
<evidence type="ECO:0000313" key="5">
    <source>
        <dbReference type="Proteomes" id="UP000284267"/>
    </source>
</evidence>
<feature type="domain" description="DUF5659" evidence="1">
    <location>
        <begin position="3"/>
        <end position="55"/>
    </location>
</feature>
<reference evidence="4 5" key="1">
    <citation type="submission" date="2018-08" db="EMBL/GenBank/DDBJ databases">
        <title>A genome reference for cultivated species of the human gut microbiota.</title>
        <authorList>
            <person name="Zou Y."/>
            <person name="Xue W."/>
            <person name="Luo G."/>
        </authorList>
    </citation>
    <scope>NUCLEOTIDE SEQUENCE [LARGE SCALE GENOMIC DNA]</scope>
    <source>
        <strain evidence="3 5">AF39-4</strain>
        <strain evidence="2 4">AM22-9LB</strain>
    </source>
</reference>
<accession>A0A415HVF8</accession>
<dbReference type="EMBL" id="QRHZ01000001">
    <property type="protein sequence ID" value="RHG19987.1"/>
    <property type="molecule type" value="Genomic_DNA"/>
</dbReference>
<dbReference type="Pfam" id="PF18903">
    <property type="entry name" value="DUF5659"/>
    <property type="match status" value="1"/>
</dbReference>
<dbReference type="Proteomes" id="UP000284267">
    <property type="component" value="Unassembled WGS sequence"/>
</dbReference>
<evidence type="ECO:0000259" key="1">
    <source>
        <dbReference type="Pfam" id="PF18903"/>
    </source>
</evidence>
<name>A0A415HVF8_9FIRM</name>
<comment type="caution">
    <text evidence="3">The sequence shown here is derived from an EMBL/GenBank/DDBJ whole genome shotgun (WGS) entry which is preliminary data.</text>
</comment>